<protein>
    <submittedName>
        <fullName evidence="1">HTH-type transcriptional regulator lrpC</fullName>
    </submittedName>
</protein>
<dbReference type="InterPro" id="IPR019888">
    <property type="entry name" value="Tscrpt_reg_AsnC-like"/>
</dbReference>
<dbReference type="Pfam" id="PF01037">
    <property type="entry name" value="AsnC_trans_reg"/>
    <property type="match status" value="1"/>
</dbReference>
<dbReference type="PANTHER" id="PTHR30154">
    <property type="entry name" value="LEUCINE-RESPONSIVE REGULATORY PROTEIN"/>
    <property type="match status" value="1"/>
</dbReference>
<dbReference type="Gene3D" id="3.30.70.920">
    <property type="match status" value="1"/>
</dbReference>
<dbReference type="PROSITE" id="PS00519">
    <property type="entry name" value="HTH_ASNC_1"/>
    <property type="match status" value="1"/>
</dbReference>
<dbReference type="PANTHER" id="PTHR30154:SF53">
    <property type="entry name" value="HTH-TYPE TRANSCRIPTIONAL REGULATOR LRPC"/>
    <property type="match status" value="1"/>
</dbReference>
<dbReference type="PROSITE" id="PS50956">
    <property type="entry name" value="HTH_ASNC_2"/>
    <property type="match status" value="1"/>
</dbReference>
<organism evidence="1 2">
    <name type="scientific">Priestia megaterium (strain ATCC 14581 / DSM 32 / CCUG 1817 / JCM 2506 / NBRC 15308 / NCIMB 9376 / NCTC 10342 / NRRL B-14308 / VKM B-512 / Ford 19)</name>
    <name type="common">Bacillus megaterium</name>
    <dbReference type="NCBI Taxonomy" id="1348623"/>
    <lineage>
        <taxon>Bacteria</taxon>
        <taxon>Bacillati</taxon>
        <taxon>Bacillota</taxon>
        <taxon>Bacilli</taxon>
        <taxon>Bacillales</taxon>
        <taxon>Bacillaceae</taxon>
        <taxon>Priestia</taxon>
    </lineage>
</organism>
<dbReference type="GeneID" id="93644306"/>
<dbReference type="GO" id="GO:0005829">
    <property type="term" value="C:cytosol"/>
    <property type="evidence" value="ECO:0007669"/>
    <property type="project" value="TreeGrafter"/>
</dbReference>
<dbReference type="RefSeq" id="WP_013058593.1">
    <property type="nucleotide sequence ID" value="NZ_BCVB01000001.1"/>
</dbReference>
<reference evidence="1 2" key="1">
    <citation type="journal article" date="2015" name="Genome Announc.">
        <title>Complete genome sequences for 35 biothreat assay-relevant bacillus species.</title>
        <authorList>
            <person name="Johnson S.L."/>
            <person name="Daligault H.E."/>
            <person name="Davenport K.W."/>
            <person name="Jaissle J."/>
            <person name="Frey K.G."/>
            <person name="Ladner J.T."/>
            <person name="Broomall S.M."/>
            <person name="Bishop-Lilly K.A."/>
            <person name="Bruce D.C."/>
            <person name="Gibbons H.S."/>
            <person name="Coyne S.R."/>
            <person name="Lo C.C."/>
            <person name="Meincke L."/>
            <person name="Munk A.C."/>
            <person name="Koroleva G.I."/>
            <person name="Rosenzweig C.N."/>
            <person name="Palacios G.F."/>
            <person name="Redden C.L."/>
            <person name="Minogue T.D."/>
            <person name="Chain P.S."/>
        </authorList>
    </citation>
    <scope>NUCLEOTIDE SEQUENCE [LARGE SCALE GENOMIC DNA]</scope>
    <source>
        <strain evidence="2">ATCC 14581 / DSM 32 / JCM 2506 / NBRC 15308 / NCIMB 9376 / NCTC 10342 / NRRL B-14308 / VKM B-512</strain>
    </source>
</reference>
<dbReference type="Pfam" id="PF13404">
    <property type="entry name" value="HTH_AsnC-type"/>
    <property type="match status" value="1"/>
</dbReference>
<dbReference type="EMBL" id="CP009920">
    <property type="protein sequence ID" value="AJI21900.1"/>
    <property type="molecule type" value="Genomic_DNA"/>
</dbReference>
<dbReference type="InterPro" id="IPR011008">
    <property type="entry name" value="Dimeric_a/b-barrel"/>
</dbReference>
<dbReference type="InterPro" id="IPR011991">
    <property type="entry name" value="ArsR-like_HTH"/>
</dbReference>
<dbReference type="FunFam" id="1.10.10.10:FF:000186">
    <property type="entry name" value="AsnC family transcriptional regulator"/>
    <property type="match status" value="1"/>
</dbReference>
<accession>A0A0B6AAC6</accession>
<dbReference type="InterPro" id="IPR019885">
    <property type="entry name" value="Tscrpt_reg_HTH_AsnC-type_CS"/>
</dbReference>
<dbReference type="KEGG" id="bmeg:BG04_822"/>
<name>A0A0B6AAC6_PRIM2</name>
<evidence type="ECO:0000313" key="1">
    <source>
        <dbReference type="EMBL" id="AJI21900.1"/>
    </source>
</evidence>
<dbReference type="GO" id="GO:0043200">
    <property type="term" value="P:response to amino acid"/>
    <property type="evidence" value="ECO:0007669"/>
    <property type="project" value="TreeGrafter"/>
</dbReference>
<dbReference type="SUPFAM" id="SSF54909">
    <property type="entry name" value="Dimeric alpha+beta barrel"/>
    <property type="match status" value="1"/>
</dbReference>
<dbReference type="Gene3D" id="1.10.10.10">
    <property type="entry name" value="Winged helix-like DNA-binding domain superfamily/Winged helix DNA-binding domain"/>
    <property type="match status" value="1"/>
</dbReference>
<dbReference type="HOGENOM" id="CLU_091233_3_1_9"/>
<dbReference type="InterPro" id="IPR036390">
    <property type="entry name" value="WH_DNA-bd_sf"/>
</dbReference>
<dbReference type="GO" id="GO:0043565">
    <property type="term" value="F:sequence-specific DNA binding"/>
    <property type="evidence" value="ECO:0007669"/>
    <property type="project" value="InterPro"/>
</dbReference>
<dbReference type="SMART" id="SM00344">
    <property type="entry name" value="HTH_ASNC"/>
    <property type="match status" value="1"/>
</dbReference>
<dbReference type="CDD" id="cd00090">
    <property type="entry name" value="HTH_ARSR"/>
    <property type="match status" value="1"/>
</dbReference>
<sequence length="151" mass="17375">MKIDEIDLSILQALQQNSRLSLRELGKQINLSPPSVAERVRQLESFGVIKGYTIDIDYEKLHLPVSCFIEVTMKNGEHERFKRFISQYPYALFCERIAGQACFITKLQLPHLHVLEQFINEITPYAKTISHIALSHVEMAPALLSHLKDEK</sequence>
<dbReference type="InterPro" id="IPR000485">
    <property type="entry name" value="AsnC-type_HTH_dom"/>
</dbReference>
<dbReference type="InterPro" id="IPR036388">
    <property type="entry name" value="WH-like_DNA-bd_sf"/>
</dbReference>
<gene>
    <name evidence="1" type="primary">lrpC</name>
    <name evidence="1" type="ORF">BG04_822</name>
</gene>
<evidence type="ECO:0000313" key="2">
    <source>
        <dbReference type="Proteomes" id="UP000031829"/>
    </source>
</evidence>
<dbReference type="AlphaFoldDB" id="A0A0B6AAC6"/>
<dbReference type="Proteomes" id="UP000031829">
    <property type="component" value="Chromosome"/>
</dbReference>
<dbReference type="SUPFAM" id="SSF46785">
    <property type="entry name" value="Winged helix' DNA-binding domain"/>
    <property type="match status" value="1"/>
</dbReference>
<dbReference type="PRINTS" id="PR00033">
    <property type="entry name" value="HTHASNC"/>
</dbReference>
<dbReference type="InterPro" id="IPR019887">
    <property type="entry name" value="Tscrpt_reg_AsnC/Lrp_C"/>
</dbReference>
<proteinExistence type="predicted"/>